<protein>
    <recommendedName>
        <fullName evidence="3">Carboxylic ester hydrolase</fullName>
        <ecNumber evidence="3">3.1.1.-</ecNumber>
    </recommendedName>
</protein>
<evidence type="ECO:0000313" key="5">
    <source>
        <dbReference type="EMBL" id="AVQ02593.1"/>
    </source>
</evidence>
<reference evidence="5 6" key="1">
    <citation type="journal article" date="2015" name="Biotechnol. Bioeng.">
        <title>Genome sequence and phenotypic characterization of Caulobacter segnis.</title>
        <authorList>
            <person name="Patel S."/>
            <person name="Fletcher B."/>
            <person name="Scott D.C."/>
            <person name="Ely B."/>
        </authorList>
    </citation>
    <scope>NUCLEOTIDE SEQUENCE [LARGE SCALE GENOMIC DNA]</scope>
    <source>
        <strain evidence="5 6">TK0059</strain>
    </source>
</reference>
<gene>
    <name evidence="5" type="ORF">B7G68_12500</name>
</gene>
<keyword evidence="2 3" id="KW-0378">Hydrolase</keyword>
<evidence type="ECO:0000256" key="3">
    <source>
        <dbReference type="RuleBase" id="RU361235"/>
    </source>
</evidence>
<dbReference type="EC" id="3.1.1.-" evidence="3"/>
<evidence type="ECO:0000313" key="6">
    <source>
        <dbReference type="Proteomes" id="UP000240527"/>
    </source>
</evidence>
<sequence length="521" mass="54457">MIIRTIATAAILAALHAGQALAADPTATTTFGPVVGETSSGVAAFKGLPFAAPPVGPLRWRAPQPPKVWTAPRDAKAYGADCMQNPFPGDAAPLGVKPAEDCLYANVWTPEAALKDKIKRPVMVWIYGGGFVNGGSSPAVYSGDRFARDGVVLVSFNYRVGRFGFFAHPALTAAGADGGMLGNYGLMDQIAALTWVRDNIAVFGGDPNNITVFGESAGGMSVHALLTAPQAKGLFQKAIIQSGGGRPRLLPTLPLTAPAGQRSAEASGLAFAAKAGVSGTDAAALDALRALPAETVVDGLNMATSNTPTWGGGPMLDGKIMTREPLAAYRAGAWTKMPVMVGATSADGFFFGGSRDQVFAPFGPRRAEAEALYDPKSDGDIKVYGWAAAGDRMFIEPARAVARVMAEQGAPVYQFRFSYVAESMRSQWWGAPHATEIPFVFDTVDARYGAALTQADAAAAKAAHAYWVGFAKSGVPSASGQPAWPRYEAATDQILDFAAQGPKAEADPLRARLDLVEATTR</sequence>
<evidence type="ECO:0000256" key="2">
    <source>
        <dbReference type="ARBA" id="ARBA00022801"/>
    </source>
</evidence>
<comment type="similarity">
    <text evidence="1 3">Belongs to the type-B carboxylesterase/lipase family.</text>
</comment>
<feature type="signal peptide" evidence="3">
    <location>
        <begin position="1"/>
        <end position="22"/>
    </location>
</feature>
<evidence type="ECO:0000256" key="1">
    <source>
        <dbReference type="ARBA" id="ARBA00005964"/>
    </source>
</evidence>
<feature type="chain" id="PRO_5044963836" description="Carboxylic ester hydrolase" evidence="3">
    <location>
        <begin position="23"/>
        <end position="521"/>
    </location>
</feature>
<keyword evidence="3" id="KW-0732">Signal</keyword>
<dbReference type="InterPro" id="IPR019826">
    <property type="entry name" value="Carboxylesterase_B_AS"/>
</dbReference>
<proteinExistence type="inferred from homology"/>
<dbReference type="EMBL" id="CP027850">
    <property type="protein sequence ID" value="AVQ02593.1"/>
    <property type="molecule type" value="Genomic_DNA"/>
</dbReference>
<dbReference type="SUPFAM" id="SSF53474">
    <property type="entry name" value="alpha/beta-Hydrolases"/>
    <property type="match status" value="1"/>
</dbReference>
<dbReference type="Gene3D" id="3.40.50.1820">
    <property type="entry name" value="alpha/beta hydrolase"/>
    <property type="match status" value="1"/>
</dbReference>
<feature type="domain" description="Carboxylesterase type B" evidence="4">
    <location>
        <begin position="24"/>
        <end position="351"/>
    </location>
</feature>
<keyword evidence="6" id="KW-1185">Reference proteome</keyword>
<accession>A0ABM6THD2</accession>
<dbReference type="InterPro" id="IPR050309">
    <property type="entry name" value="Type-B_Carboxylest/Lipase"/>
</dbReference>
<name>A0ABM6THD2_9CAUL</name>
<dbReference type="Pfam" id="PF00135">
    <property type="entry name" value="COesterase"/>
    <property type="match status" value="2"/>
</dbReference>
<dbReference type="InterPro" id="IPR029058">
    <property type="entry name" value="AB_hydrolase_fold"/>
</dbReference>
<dbReference type="PROSITE" id="PS00122">
    <property type="entry name" value="CARBOXYLESTERASE_B_1"/>
    <property type="match status" value="1"/>
</dbReference>
<organism evidence="5 6">
    <name type="scientific">Caulobacter segnis</name>
    <dbReference type="NCBI Taxonomy" id="88688"/>
    <lineage>
        <taxon>Bacteria</taxon>
        <taxon>Pseudomonadati</taxon>
        <taxon>Pseudomonadota</taxon>
        <taxon>Alphaproteobacteria</taxon>
        <taxon>Caulobacterales</taxon>
        <taxon>Caulobacteraceae</taxon>
        <taxon>Caulobacter</taxon>
    </lineage>
</organism>
<evidence type="ECO:0000259" key="4">
    <source>
        <dbReference type="Pfam" id="PF00135"/>
    </source>
</evidence>
<dbReference type="InterPro" id="IPR002018">
    <property type="entry name" value="CarbesteraseB"/>
</dbReference>
<dbReference type="Proteomes" id="UP000240527">
    <property type="component" value="Chromosome"/>
</dbReference>
<dbReference type="PANTHER" id="PTHR11559">
    <property type="entry name" value="CARBOXYLESTERASE"/>
    <property type="match status" value="1"/>
</dbReference>
<dbReference type="RefSeq" id="WP_013079548.1">
    <property type="nucleotide sequence ID" value="NZ_CP027850.1"/>
</dbReference>
<feature type="domain" description="Carboxylesterase type B" evidence="4">
    <location>
        <begin position="389"/>
        <end position="502"/>
    </location>
</feature>